<dbReference type="GO" id="GO:0008168">
    <property type="term" value="F:methyltransferase activity"/>
    <property type="evidence" value="ECO:0007669"/>
    <property type="project" value="UniProtKB-KW"/>
</dbReference>
<evidence type="ECO:0000256" key="3">
    <source>
        <dbReference type="ARBA" id="ARBA00007967"/>
    </source>
</evidence>
<keyword evidence="7" id="KW-0460">Magnesium</keyword>
<comment type="cofactor">
    <cofactor evidence="1">
        <name>Mg(2+)</name>
        <dbReference type="ChEBI" id="CHEBI:18420"/>
    </cofactor>
</comment>
<dbReference type="Gene3D" id="3.40.50.150">
    <property type="entry name" value="Vaccinia Virus protein VP39"/>
    <property type="match status" value="1"/>
</dbReference>
<evidence type="ECO:0000313" key="9">
    <source>
        <dbReference type="Proteomes" id="UP001161247"/>
    </source>
</evidence>
<evidence type="ECO:0000256" key="6">
    <source>
        <dbReference type="ARBA" id="ARBA00022723"/>
    </source>
</evidence>
<evidence type="ECO:0000313" key="8">
    <source>
        <dbReference type="EMBL" id="CAI9100706.1"/>
    </source>
</evidence>
<keyword evidence="5" id="KW-0808">Transferase</keyword>
<evidence type="ECO:0000256" key="1">
    <source>
        <dbReference type="ARBA" id="ARBA00001946"/>
    </source>
</evidence>
<dbReference type="AlphaFoldDB" id="A0AAV1CYD8"/>
<dbReference type="Pfam" id="PF03492">
    <property type="entry name" value="Methyltransf_7"/>
    <property type="match status" value="1"/>
</dbReference>
<dbReference type="GO" id="GO:0046872">
    <property type="term" value="F:metal ion binding"/>
    <property type="evidence" value="ECO:0007669"/>
    <property type="project" value="UniProtKB-KW"/>
</dbReference>
<dbReference type="Proteomes" id="UP001161247">
    <property type="component" value="Chromosome 3"/>
</dbReference>
<dbReference type="Gene3D" id="1.10.1200.270">
    <property type="entry name" value="Methyltransferase, alpha-helical capping domain"/>
    <property type="match status" value="1"/>
</dbReference>
<evidence type="ECO:0000256" key="7">
    <source>
        <dbReference type="ARBA" id="ARBA00022842"/>
    </source>
</evidence>
<accession>A0AAV1CYD8</accession>
<comment type="similarity">
    <text evidence="3">Belongs to the methyltransferase superfamily. Type-7 methyltransferase family.</text>
</comment>
<keyword evidence="9" id="KW-1185">Reference proteome</keyword>
<protein>
    <submittedName>
        <fullName evidence="8">OLC1v1037866C1</fullName>
    </submittedName>
</protein>
<sequence>MESSVVMNGGDGPKSYFKNSKLQEQILDGAKVLLRNGIEESLEIQEHSKVISIADLGCSTGPNTFSCVNTIIEAVKHKYKTSEDHALNTNDDEMLPEFHVFFNDQIDNDFNTLFNALPLGREYTAAGVPGSFYGRLFPKSSMNLMHCSTSLHWLKRVPQEVTRRDSPSWNKGRITYVKSSIPVVNAFRDQFSNDLKDFLKARSVELAPGGLLAILMMARPDDTLPPDAIYMQMFECLGDALVDAVKEGVIGEDLADSFNIPIFIPSKSEVKEVISSNNSLSIEMFQEIHYPKIPKTPGHSQMLSIHGRAILEGIVSEHFGPKLTDEIFERYPKKLKSFIETPYCARIDKQVNLFLLLKRRG</sequence>
<keyword evidence="6" id="KW-0479">Metal-binding</keyword>
<evidence type="ECO:0000256" key="5">
    <source>
        <dbReference type="ARBA" id="ARBA00022679"/>
    </source>
</evidence>
<dbReference type="InterPro" id="IPR042086">
    <property type="entry name" value="MeTrfase_capping"/>
</dbReference>
<dbReference type="PANTHER" id="PTHR31009">
    <property type="entry name" value="S-ADENOSYL-L-METHIONINE:CARBOXYL METHYLTRANSFERASE FAMILY PROTEIN"/>
    <property type="match status" value="1"/>
</dbReference>
<comment type="pathway">
    <text evidence="2">Alkaloid biosynthesis.</text>
</comment>
<name>A0AAV1CYD8_OLDCO</name>
<evidence type="ECO:0000256" key="4">
    <source>
        <dbReference type="ARBA" id="ARBA00022603"/>
    </source>
</evidence>
<organism evidence="8 9">
    <name type="scientific">Oldenlandia corymbosa var. corymbosa</name>
    <dbReference type="NCBI Taxonomy" id="529605"/>
    <lineage>
        <taxon>Eukaryota</taxon>
        <taxon>Viridiplantae</taxon>
        <taxon>Streptophyta</taxon>
        <taxon>Embryophyta</taxon>
        <taxon>Tracheophyta</taxon>
        <taxon>Spermatophyta</taxon>
        <taxon>Magnoliopsida</taxon>
        <taxon>eudicotyledons</taxon>
        <taxon>Gunneridae</taxon>
        <taxon>Pentapetalae</taxon>
        <taxon>asterids</taxon>
        <taxon>lamiids</taxon>
        <taxon>Gentianales</taxon>
        <taxon>Rubiaceae</taxon>
        <taxon>Rubioideae</taxon>
        <taxon>Spermacoceae</taxon>
        <taxon>Hedyotis-Oldenlandia complex</taxon>
        <taxon>Oldenlandia</taxon>
    </lineage>
</organism>
<proteinExistence type="inferred from homology"/>
<dbReference type="GO" id="GO:0032259">
    <property type="term" value="P:methylation"/>
    <property type="evidence" value="ECO:0007669"/>
    <property type="project" value="UniProtKB-KW"/>
</dbReference>
<dbReference type="InterPro" id="IPR005299">
    <property type="entry name" value="MeTrfase_7"/>
</dbReference>
<dbReference type="SUPFAM" id="SSF53335">
    <property type="entry name" value="S-adenosyl-L-methionine-dependent methyltransferases"/>
    <property type="match status" value="1"/>
</dbReference>
<dbReference type="InterPro" id="IPR029063">
    <property type="entry name" value="SAM-dependent_MTases_sf"/>
</dbReference>
<reference evidence="8" key="1">
    <citation type="submission" date="2023-03" db="EMBL/GenBank/DDBJ databases">
        <authorList>
            <person name="Julca I."/>
        </authorList>
    </citation>
    <scope>NUCLEOTIDE SEQUENCE</scope>
</reference>
<evidence type="ECO:0000256" key="2">
    <source>
        <dbReference type="ARBA" id="ARBA00004913"/>
    </source>
</evidence>
<gene>
    <name evidence="8" type="ORF">OLC1_LOCUS10466</name>
</gene>
<dbReference type="EMBL" id="OX459120">
    <property type="protein sequence ID" value="CAI9100706.1"/>
    <property type="molecule type" value="Genomic_DNA"/>
</dbReference>
<keyword evidence="4" id="KW-0489">Methyltransferase</keyword>